<gene>
    <name evidence="2" type="ORF">ACFTOW_06930</name>
</gene>
<dbReference type="Pfam" id="PF23858">
    <property type="entry name" value="DUF7220"/>
    <property type="match status" value="1"/>
</dbReference>
<accession>A0ABW4EFP1</accession>
<evidence type="ECO:0000313" key="2">
    <source>
        <dbReference type="EMBL" id="MFD1509132.1"/>
    </source>
</evidence>
<sequence>MTQSRRMSMVEAVTNVAVGYALAVATQLVVFPWFDLHPSLGVNLTIGALFTSISLLRSYALRRLFARCHHRSSLSRPEDQGP</sequence>
<evidence type="ECO:0000313" key="3">
    <source>
        <dbReference type="Proteomes" id="UP001597186"/>
    </source>
</evidence>
<keyword evidence="3" id="KW-1185">Reference proteome</keyword>
<dbReference type="EMBL" id="JBHUDD010000045">
    <property type="protein sequence ID" value="MFD1509132.1"/>
    <property type="molecule type" value="Genomic_DNA"/>
</dbReference>
<dbReference type="InterPro" id="IPR055644">
    <property type="entry name" value="DUF7220"/>
</dbReference>
<feature type="transmembrane region" description="Helical" evidence="1">
    <location>
        <begin position="12"/>
        <end position="34"/>
    </location>
</feature>
<protein>
    <recommendedName>
        <fullName evidence="4">GtrA-like protein</fullName>
    </recommendedName>
</protein>
<proteinExistence type="predicted"/>
<comment type="caution">
    <text evidence="2">The sequence shown here is derived from an EMBL/GenBank/DDBJ whole genome shotgun (WGS) entry which is preliminary data.</text>
</comment>
<reference evidence="3" key="1">
    <citation type="journal article" date="2019" name="Int. J. Syst. Evol. Microbiol.">
        <title>The Global Catalogue of Microorganisms (GCM) 10K type strain sequencing project: providing services to taxonomists for standard genome sequencing and annotation.</title>
        <authorList>
            <consortium name="The Broad Institute Genomics Platform"/>
            <consortium name="The Broad Institute Genome Sequencing Center for Infectious Disease"/>
            <person name="Wu L."/>
            <person name="Ma J."/>
        </authorList>
    </citation>
    <scope>NUCLEOTIDE SEQUENCE [LARGE SCALE GENOMIC DNA]</scope>
    <source>
        <strain evidence="3">CGMCC 1.12477</strain>
    </source>
</reference>
<feature type="transmembrane region" description="Helical" evidence="1">
    <location>
        <begin position="40"/>
        <end position="61"/>
    </location>
</feature>
<evidence type="ECO:0000256" key="1">
    <source>
        <dbReference type="SAM" id="Phobius"/>
    </source>
</evidence>
<keyword evidence="1" id="KW-0812">Transmembrane</keyword>
<name>A0ABW4EFP1_9RHOB</name>
<dbReference type="RefSeq" id="WP_379914335.1">
    <property type="nucleotide sequence ID" value="NZ_JBHUDD010000045.1"/>
</dbReference>
<evidence type="ECO:0008006" key="4">
    <source>
        <dbReference type="Google" id="ProtNLM"/>
    </source>
</evidence>
<organism evidence="2 3">
    <name type="scientific">Lacimonas salitolerans</name>
    <dbReference type="NCBI Taxonomy" id="1323750"/>
    <lineage>
        <taxon>Bacteria</taxon>
        <taxon>Pseudomonadati</taxon>
        <taxon>Pseudomonadota</taxon>
        <taxon>Alphaproteobacteria</taxon>
        <taxon>Rhodobacterales</taxon>
        <taxon>Paracoccaceae</taxon>
        <taxon>Lacimonas</taxon>
    </lineage>
</organism>
<keyword evidence="1" id="KW-0472">Membrane</keyword>
<dbReference type="Proteomes" id="UP001597186">
    <property type="component" value="Unassembled WGS sequence"/>
</dbReference>
<keyword evidence="1" id="KW-1133">Transmembrane helix</keyword>